<evidence type="ECO:0000259" key="5">
    <source>
        <dbReference type="PROSITE" id="PS01124"/>
    </source>
</evidence>
<feature type="transmembrane region" description="Helical" evidence="4">
    <location>
        <begin position="6"/>
        <end position="23"/>
    </location>
</feature>
<name>A0A1G4UAV5_9HYPH</name>
<dbReference type="InterPro" id="IPR009057">
    <property type="entry name" value="Homeodomain-like_sf"/>
</dbReference>
<keyword evidence="4" id="KW-0812">Transmembrane</keyword>
<dbReference type="Gene3D" id="1.10.10.60">
    <property type="entry name" value="Homeodomain-like"/>
    <property type="match status" value="1"/>
</dbReference>
<keyword evidence="4" id="KW-0472">Membrane</keyword>
<protein>
    <submittedName>
        <fullName evidence="6">AraC-type DNA-binding protein</fullName>
    </submittedName>
</protein>
<proteinExistence type="predicted"/>
<dbReference type="Proteomes" id="UP000199542">
    <property type="component" value="Unassembled WGS sequence"/>
</dbReference>
<organism evidence="6 7">
    <name type="scientific">Rhizobium mongolense subsp. loessense</name>
    <dbReference type="NCBI Taxonomy" id="158890"/>
    <lineage>
        <taxon>Bacteria</taxon>
        <taxon>Pseudomonadati</taxon>
        <taxon>Pseudomonadota</taxon>
        <taxon>Alphaproteobacteria</taxon>
        <taxon>Hyphomicrobiales</taxon>
        <taxon>Rhizobiaceae</taxon>
        <taxon>Rhizobium/Agrobacterium group</taxon>
        <taxon>Rhizobium</taxon>
    </lineage>
</organism>
<feature type="transmembrane region" description="Helical" evidence="4">
    <location>
        <begin position="93"/>
        <end position="117"/>
    </location>
</feature>
<evidence type="ECO:0000256" key="4">
    <source>
        <dbReference type="SAM" id="Phobius"/>
    </source>
</evidence>
<feature type="transmembrane region" description="Helical" evidence="4">
    <location>
        <begin position="161"/>
        <end position="183"/>
    </location>
</feature>
<dbReference type="PANTHER" id="PTHR43280">
    <property type="entry name" value="ARAC-FAMILY TRANSCRIPTIONAL REGULATOR"/>
    <property type="match status" value="1"/>
</dbReference>
<reference evidence="6 7" key="1">
    <citation type="submission" date="2016-10" db="EMBL/GenBank/DDBJ databases">
        <authorList>
            <person name="de Groot N.N."/>
        </authorList>
    </citation>
    <scope>NUCLEOTIDE SEQUENCE [LARGE SCALE GENOMIC DNA]</scope>
    <source>
        <strain evidence="6 7">CGMCC 1.3401</strain>
    </source>
</reference>
<dbReference type="PROSITE" id="PS01124">
    <property type="entry name" value="HTH_ARAC_FAMILY_2"/>
    <property type="match status" value="1"/>
</dbReference>
<evidence type="ECO:0000313" key="7">
    <source>
        <dbReference type="Proteomes" id="UP000199542"/>
    </source>
</evidence>
<feature type="domain" description="HTH araC/xylS-type" evidence="5">
    <location>
        <begin position="236"/>
        <end position="341"/>
    </location>
</feature>
<feature type="transmembrane region" description="Helical" evidence="4">
    <location>
        <begin position="59"/>
        <end position="81"/>
    </location>
</feature>
<feature type="transmembrane region" description="Helical" evidence="4">
    <location>
        <begin position="123"/>
        <end position="140"/>
    </location>
</feature>
<dbReference type="SMART" id="SM00342">
    <property type="entry name" value="HTH_ARAC"/>
    <property type="match status" value="1"/>
</dbReference>
<sequence>MISLPLPILTTIFLAIVLLRRLNSKDRWGSPLLLITIGLYALQSLLVGIKWTLGGFPSLILVSVSLAIPPMTWLALASLIGRSKEANAARDMAVALGSAAIFVVAVNISAFLGYFVFAEAISIGVYMIYGIGFIVIAYLSDHEWMENQPFHMVFPARFASFVAGGMFLLSATIDLIIACDIQWNNSSISSALVGYGNLFMLCILISLFLGVGSRQIISNVPADLEHDPRRDDKLNQEIVDRLDKLMADTKLFRDESLSLDRLARKLGEPSRQISMAVNSLRAMNVPQYVNTFRIADACDLLETTNESITEIIYKTGFTTKSNFHREFQRITGYSPGAWRKRSLVPDQKGIRAKMDRLRVADQPLPAKG</sequence>
<dbReference type="PANTHER" id="PTHR43280:SF29">
    <property type="entry name" value="ARAC-FAMILY TRANSCRIPTIONAL REGULATOR"/>
    <property type="match status" value="1"/>
</dbReference>
<feature type="transmembrane region" description="Helical" evidence="4">
    <location>
        <begin position="189"/>
        <end position="211"/>
    </location>
</feature>
<dbReference type="EMBL" id="FMTM01000024">
    <property type="protein sequence ID" value="SCW90731.1"/>
    <property type="molecule type" value="Genomic_DNA"/>
</dbReference>
<evidence type="ECO:0000313" key="6">
    <source>
        <dbReference type="EMBL" id="SCW90731.1"/>
    </source>
</evidence>
<keyword evidence="2 6" id="KW-0238">DNA-binding</keyword>
<evidence type="ECO:0000256" key="2">
    <source>
        <dbReference type="ARBA" id="ARBA00023125"/>
    </source>
</evidence>
<evidence type="ECO:0000256" key="1">
    <source>
        <dbReference type="ARBA" id="ARBA00023015"/>
    </source>
</evidence>
<dbReference type="SUPFAM" id="SSF46689">
    <property type="entry name" value="Homeodomain-like"/>
    <property type="match status" value="1"/>
</dbReference>
<keyword evidence="3" id="KW-0804">Transcription</keyword>
<feature type="transmembrane region" description="Helical" evidence="4">
    <location>
        <begin position="32"/>
        <end position="53"/>
    </location>
</feature>
<dbReference type="GO" id="GO:0043565">
    <property type="term" value="F:sequence-specific DNA binding"/>
    <property type="evidence" value="ECO:0007669"/>
    <property type="project" value="InterPro"/>
</dbReference>
<evidence type="ECO:0000256" key="3">
    <source>
        <dbReference type="ARBA" id="ARBA00023163"/>
    </source>
</evidence>
<dbReference type="InterPro" id="IPR018062">
    <property type="entry name" value="HTH_AraC-typ_CS"/>
</dbReference>
<dbReference type="PROSITE" id="PS00041">
    <property type="entry name" value="HTH_ARAC_FAMILY_1"/>
    <property type="match status" value="1"/>
</dbReference>
<gene>
    <name evidence="6" type="ORF">SAMN02927900_06482</name>
</gene>
<dbReference type="GO" id="GO:0003700">
    <property type="term" value="F:DNA-binding transcription factor activity"/>
    <property type="evidence" value="ECO:0007669"/>
    <property type="project" value="InterPro"/>
</dbReference>
<dbReference type="Pfam" id="PF12833">
    <property type="entry name" value="HTH_18"/>
    <property type="match status" value="1"/>
</dbReference>
<dbReference type="AlphaFoldDB" id="A0A1G4UAV5"/>
<accession>A0A1G4UAV5</accession>
<dbReference type="InterPro" id="IPR018060">
    <property type="entry name" value="HTH_AraC"/>
</dbReference>
<keyword evidence="1" id="KW-0805">Transcription regulation</keyword>
<keyword evidence="4" id="KW-1133">Transmembrane helix</keyword>